<evidence type="ECO:0000259" key="4">
    <source>
        <dbReference type="PROSITE" id="PS50110"/>
    </source>
</evidence>
<feature type="modified residue" description="4-aspartylphosphate" evidence="3">
    <location>
        <position position="53"/>
    </location>
</feature>
<evidence type="ECO:0000313" key="5">
    <source>
        <dbReference type="EMBL" id="KMT21996.1"/>
    </source>
</evidence>
<dbReference type="PANTHER" id="PTHR43228">
    <property type="entry name" value="TWO-COMPONENT RESPONSE REGULATOR"/>
    <property type="match status" value="1"/>
</dbReference>
<dbReference type="OrthoDB" id="9790669at2"/>
<dbReference type="STRING" id="1121307.CLCY_3c02670"/>
<dbReference type="PATRIC" id="fig|1121307.3.peg.1621"/>
<reference evidence="5 6" key="1">
    <citation type="submission" date="2015-06" db="EMBL/GenBank/DDBJ databases">
        <title>Draft genome sequence of the purine-degrading Clostridium cylindrosporum HC-1 (DSM 605).</title>
        <authorList>
            <person name="Poehlein A."/>
            <person name="Schiel-Bengelsdorf B."/>
            <person name="Bengelsdorf F."/>
            <person name="Daniel R."/>
            <person name="Duerre P."/>
        </authorList>
    </citation>
    <scope>NUCLEOTIDE SEQUENCE [LARGE SCALE GENOMIC DNA]</scope>
    <source>
        <strain evidence="5 6">DSM 605</strain>
    </source>
</reference>
<sequence>MKKVLIVDDMLFMRNLLKTMLEENGFEVVAEAGDGLEAIEKYSEFRPDVVTMDITMKEMDGIEAIKGIREIDENCKVVVISALGMESMVMKAIAAGAKGFIRKPFEKENVIKTLNEI</sequence>
<comment type="function">
    <text evidence="2">May play the central regulatory role in sporulation. It may be an element of the effector pathway responsible for the activation of sporulation genes in response to nutritional stress. Spo0A may act in concert with spo0H (a sigma factor) to control the expression of some genes that are critical to the sporulation process.</text>
</comment>
<dbReference type="SMART" id="SM00448">
    <property type="entry name" value="REC"/>
    <property type="match status" value="1"/>
</dbReference>
<evidence type="ECO:0000256" key="2">
    <source>
        <dbReference type="ARBA" id="ARBA00024867"/>
    </source>
</evidence>
<gene>
    <name evidence="5" type="primary">cheY</name>
    <name evidence="5" type="ORF">CLCY_3c02670</name>
</gene>
<proteinExistence type="predicted"/>
<dbReference type="GO" id="GO:0000160">
    <property type="term" value="P:phosphorelay signal transduction system"/>
    <property type="evidence" value="ECO:0007669"/>
    <property type="project" value="InterPro"/>
</dbReference>
<evidence type="ECO:0000256" key="3">
    <source>
        <dbReference type="PROSITE-ProRule" id="PRU00169"/>
    </source>
</evidence>
<dbReference type="RefSeq" id="WP_048570632.1">
    <property type="nucleotide sequence ID" value="NZ_LFVU01000026.1"/>
</dbReference>
<organism evidence="5 6">
    <name type="scientific">Clostridium cylindrosporum DSM 605</name>
    <dbReference type="NCBI Taxonomy" id="1121307"/>
    <lineage>
        <taxon>Bacteria</taxon>
        <taxon>Bacillati</taxon>
        <taxon>Bacillota</taxon>
        <taxon>Clostridia</taxon>
        <taxon>Eubacteriales</taxon>
        <taxon>Clostridiaceae</taxon>
        <taxon>Clostridium</taxon>
    </lineage>
</organism>
<comment type="caution">
    <text evidence="5">The sequence shown here is derived from an EMBL/GenBank/DDBJ whole genome shotgun (WGS) entry which is preliminary data.</text>
</comment>
<dbReference type="PROSITE" id="PS50110">
    <property type="entry name" value="RESPONSE_REGULATORY"/>
    <property type="match status" value="1"/>
</dbReference>
<protein>
    <recommendedName>
        <fullName evidence="1">Stage 0 sporulation protein A homolog</fullName>
    </recommendedName>
</protein>
<dbReference type="InterPro" id="IPR001789">
    <property type="entry name" value="Sig_transdc_resp-reg_receiver"/>
</dbReference>
<dbReference type="Pfam" id="PF00072">
    <property type="entry name" value="Response_reg"/>
    <property type="match status" value="1"/>
</dbReference>
<accession>A0A0J8G2Q0</accession>
<keyword evidence="3" id="KW-0597">Phosphoprotein</keyword>
<evidence type="ECO:0000313" key="6">
    <source>
        <dbReference type="Proteomes" id="UP000036756"/>
    </source>
</evidence>
<feature type="domain" description="Response regulatory" evidence="4">
    <location>
        <begin position="3"/>
        <end position="117"/>
    </location>
</feature>
<name>A0A0J8G2Q0_CLOCY</name>
<dbReference type="InterPro" id="IPR011006">
    <property type="entry name" value="CheY-like_superfamily"/>
</dbReference>
<dbReference type="PANTHER" id="PTHR43228:SF1">
    <property type="entry name" value="TWO-COMPONENT RESPONSE REGULATOR ARR22"/>
    <property type="match status" value="1"/>
</dbReference>
<dbReference type="Proteomes" id="UP000036756">
    <property type="component" value="Unassembled WGS sequence"/>
</dbReference>
<dbReference type="Gene3D" id="3.40.50.2300">
    <property type="match status" value="1"/>
</dbReference>
<dbReference type="InterPro" id="IPR052048">
    <property type="entry name" value="ST_Response_Regulator"/>
</dbReference>
<dbReference type="AlphaFoldDB" id="A0A0J8G2Q0"/>
<evidence type="ECO:0000256" key="1">
    <source>
        <dbReference type="ARBA" id="ARBA00018672"/>
    </source>
</evidence>
<keyword evidence="6" id="KW-1185">Reference proteome</keyword>
<dbReference type="SUPFAM" id="SSF52172">
    <property type="entry name" value="CheY-like"/>
    <property type="match status" value="1"/>
</dbReference>
<dbReference type="EMBL" id="LFVU01000026">
    <property type="protein sequence ID" value="KMT21996.1"/>
    <property type="molecule type" value="Genomic_DNA"/>
</dbReference>